<dbReference type="RefSeq" id="XP_012899129.1">
    <property type="nucleotide sequence ID" value="XM_013043675.1"/>
</dbReference>
<dbReference type="PANTHER" id="PTHR13598:SF1">
    <property type="entry name" value="AT07567P-RELATED"/>
    <property type="match status" value="1"/>
</dbReference>
<accession>D8MAJ2</accession>
<keyword evidence="7" id="KW-0539">Nucleus</keyword>
<evidence type="ECO:0000256" key="1">
    <source>
        <dbReference type="ARBA" id="ARBA00004575"/>
    </source>
</evidence>
<dbReference type="EMBL" id="FN668690">
    <property type="protein sequence ID" value="CBK25081.2"/>
    <property type="molecule type" value="Genomic_DNA"/>
</dbReference>
<dbReference type="InParanoid" id="D8MAJ2"/>
<evidence type="ECO:0000256" key="6">
    <source>
        <dbReference type="ARBA" id="ARBA00023136"/>
    </source>
</evidence>
<name>D8MAJ2_BLAHO</name>
<evidence type="ECO:0000256" key="4">
    <source>
        <dbReference type="ARBA" id="ARBA00022729"/>
    </source>
</evidence>
<evidence type="ECO:0000256" key="3">
    <source>
        <dbReference type="ARBA" id="ARBA00022692"/>
    </source>
</evidence>
<evidence type="ECO:0000256" key="8">
    <source>
        <dbReference type="SAM" id="Phobius"/>
    </source>
</evidence>
<comment type="subcellular location">
    <subcellularLocation>
        <location evidence="1">Nucleus inner membrane</location>
        <topology evidence="1">Multi-pass membrane protein</topology>
        <orientation evidence="1">Nucleoplasmic side</orientation>
    </subcellularLocation>
</comment>
<dbReference type="AlphaFoldDB" id="D8MAJ2"/>
<feature type="transmembrane region" description="Helical" evidence="8">
    <location>
        <begin position="38"/>
        <end position="61"/>
    </location>
</feature>
<keyword evidence="4" id="KW-0732">Signal</keyword>
<evidence type="ECO:0000256" key="2">
    <source>
        <dbReference type="ARBA" id="ARBA00005748"/>
    </source>
</evidence>
<keyword evidence="3 8" id="KW-0812">Transmembrane</keyword>
<evidence type="ECO:0000313" key="10">
    <source>
        <dbReference type="Proteomes" id="UP000008312"/>
    </source>
</evidence>
<sequence>MHSLSQSKGFYYFTAASLSALFGILLILFFVIKRYGSNNAAMGVAAVTYSVGLTSFFRHWFQTFIWKFVVEHYQLVFVYMAVFAFIGVLLVRMKVFSGPQAQPTSLFDTVRWGLKVISFTLIMNSTASVTFSLLSFPVFFVLMKRISAITSRLFDLIGFVRCRWNKLFAPKHVYLSEKEYEANCQKYTIQEIQKLRQKLIENPELIPRLKCPKPILSLFLLTGMDIIDTVGPLRATQ</sequence>
<dbReference type="Proteomes" id="UP000008312">
    <property type="component" value="Unassembled WGS sequence"/>
</dbReference>
<organism evidence="9">
    <name type="scientific">Blastocystis hominis</name>
    <dbReference type="NCBI Taxonomy" id="12968"/>
    <lineage>
        <taxon>Eukaryota</taxon>
        <taxon>Sar</taxon>
        <taxon>Stramenopiles</taxon>
        <taxon>Bigyra</taxon>
        <taxon>Opalozoa</taxon>
        <taxon>Opalinata</taxon>
        <taxon>Blastocystidae</taxon>
        <taxon>Blastocystis</taxon>
    </lineage>
</organism>
<keyword evidence="10" id="KW-1185">Reference proteome</keyword>
<dbReference type="InterPro" id="IPR019358">
    <property type="entry name" value="NEMP_fam"/>
</dbReference>
<feature type="transmembrane region" description="Helical" evidence="8">
    <location>
        <begin position="73"/>
        <end position="96"/>
    </location>
</feature>
<feature type="transmembrane region" description="Helical" evidence="8">
    <location>
        <begin position="12"/>
        <end position="32"/>
    </location>
</feature>
<dbReference type="Pfam" id="PF10225">
    <property type="entry name" value="NEMP"/>
    <property type="match status" value="1"/>
</dbReference>
<comment type="similarity">
    <text evidence="2">Belongs to the NEMP family.</text>
</comment>
<dbReference type="GeneID" id="24922998"/>
<gene>
    <name evidence="9" type="ORF">GSBLH_T00006874001</name>
</gene>
<feature type="transmembrane region" description="Helical" evidence="8">
    <location>
        <begin position="116"/>
        <end position="142"/>
    </location>
</feature>
<dbReference type="GO" id="GO:0005637">
    <property type="term" value="C:nuclear inner membrane"/>
    <property type="evidence" value="ECO:0007669"/>
    <property type="project" value="UniProtKB-SubCell"/>
</dbReference>
<dbReference type="PANTHER" id="PTHR13598">
    <property type="entry name" value="AT07567P-RELATED"/>
    <property type="match status" value="1"/>
</dbReference>
<evidence type="ECO:0000256" key="5">
    <source>
        <dbReference type="ARBA" id="ARBA00022989"/>
    </source>
</evidence>
<protein>
    <submittedName>
        <fullName evidence="9">Uncharacterized protein</fullName>
    </submittedName>
</protein>
<reference evidence="9" key="1">
    <citation type="submission" date="2010-02" db="EMBL/GenBank/DDBJ databases">
        <title>Sequencing and annotation of the Blastocystis hominis genome.</title>
        <authorList>
            <person name="Wincker P."/>
        </authorList>
    </citation>
    <scope>NUCLEOTIDE SEQUENCE</scope>
    <source>
        <strain evidence="9">Singapore isolate B</strain>
    </source>
</reference>
<keyword evidence="6 8" id="KW-0472">Membrane</keyword>
<keyword evidence="5 8" id="KW-1133">Transmembrane helix</keyword>
<evidence type="ECO:0000313" key="9">
    <source>
        <dbReference type="EMBL" id="CBK25081.2"/>
    </source>
</evidence>
<dbReference type="OrthoDB" id="10558948at2759"/>
<proteinExistence type="inferred from homology"/>
<evidence type="ECO:0000256" key="7">
    <source>
        <dbReference type="ARBA" id="ARBA00023242"/>
    </source>
</evidence>